<comment type="subcellular location">
    <subcellularLocation>
        <location evidence="2">Cell junction</location>
        <location evidence="2">Focal adhesion</location>
    </subcellularLocation>
    <subcellularLocation>
        <location evidence="3">Cytoplasm</location>
        <location evidence="3">Perinuclear region</location>
    </subcellularLocation>
    <subcellularLocation>
        <location evidence="1">Cytoplasmic vesicle</location>
        <location evidence="1">Clathrin-coated vesicle</location>
    </subcellularLocation>
    <subcellularLocation>
        <location evidence="4">Golgi apparatus</location>
        <location evidence="4">trans-Golgi network</location>
    </subcellularLocation>
</comment>
<dbReference type="InParanoid" id="A0A6P8INY6"/>
<keyword evidence="14" id="KW-0418">Kinase</keyword>
<evidence type="ECO:0000256" key="6">
    <source>
        <dbReference type="ARBA" id="ARBA00012513"/>
    </source>
</evidence>
<dbReference type="Pfam" id="PF10409">
    <property type="entry name" value="PTEN_C2"/>
    <property type="match status" value="1"/>
</dbReference>
<dbReference type="PROSITE" id="PS50076">
    <property type="entry name" value="DNAJ_2"/>
    <property type="match status" value="1"/>
</dbReference>
<accession>A0A6P8INY6</accession>
<evidence type="ECO:0000256" key="3">
    <source>
        <dbReference type="ARBA" id="ARBA00004556"/>
    </source>
</evidence>
<dbReference type="PROSITE" id="PS50011">
    <property type="entry name" value="PROTEIN_KINASE_DOM"/>
    <property type="match status" value="1"/>
</dbReference>
<evidence type="ECO:0000256" key="11">
    <source>
        <dbReference type="ARBA" id="ARBA00022679"/>
    </source>
</evidence>
<feature type="compositionally biased region" description="Polar residues" evidence="33">
    <location>
        <begin position="1180"/>
        <end position="1190"/>
    </location>
</feature>
<comment type="catalytic activity">
    <reaction evidence="26">
        <text>L-seryl-[protein] + ATP = O-phospho-L-seryl-[protein] + ADP + H(+)</text>
        <dbReference type="Rhea" id="RHEA:17989"/>
        <dbReference type="Rhea" id="RHEA-COMP:9863"/>
        <dbReference type="Rhea" id="RHEA-COMP:11604"/>
        <dbReference type="ChEBI" id="CHEBI:15378"/>
        <dbReference type="ChEBI" id="CHEBI:29999"/>
        <dbReference type="ChEBI" id="CHEBI:30616"/>
        <dbReference type="ChEBI" id="CHEBI:83421"/>
        <dbReference type="ChEBI" id="CHEBI:456216"/>
        <dbReference type="EC" id="2.7.11.1"/>
    </reaction>
</comment>
<keyword evidence="8" id="KW-0963">Cytoplasm</keyword>
<evidence type="ECO:0000256" key="31">
    <source>
        <dbReference type="ARBA" id="ARBA00075670"/>
    </source>
</evidence>
<feature type="compositionally biased region" description="Polar residues" evidence="33">
    <location>
        <begin position="1138"/>
        <end position="1163"/>
    </location>
</feature>
<feature type="compositionally biased region" description="Basic and acidic residues" evidence="33">
    <location>
        <begin position="741"/>
        <end position="750"/>
    </location>
</feature>
<evidence type="ECO:0000259" key="34">
    <source>
        <dbReference type="PROSITE" id="PS50011"/>
    </source>
</evidence>
<keyword evidence="18" id="KW-0965">Cell junction</keyword>
<dbReference type="Gene3D" id="2.60.40.1110">
    <property type="match status" value="1"/>
</dbReference>
<dbReference type="GO" id="GO:0030136">
    <property type="term" value="C:clathrin-coated vesicle"/>
    <property type="evidence" value="ECO:0007669"/>
    <property type="project" value="UniProtKB-SubCell"/>
</dbReference>
<dbReference type="OrthoDB" id="1717591at2759"/>
<evidence type="ECO:0000256" key="24">
    <source>
        <dbReference type="ARBA" id="ARBA00023329"/>
    </source>
</evidence>
<feature type="compositionally biased region" description="Basic and acidic residues" evidence="33">
    <location>
        <begin position="990"/>
        <end position="1002"/>
    </location>
</feature>
<dbReference type="Pfam" id="PF00102">
    <property type="entry name" value="Y_phosphatase"/>
    <property type="match status" value="1"/>
</dbReference>
<evidence type="ECO:0000256" key="22">
    <source>
        <dbReference type="ARBA" id="ARBA00023186"/>
    </source>
</evidence>
<dbReference type="FunFam" id="3.90.190.10:FF:000255">
    <property type="entry name" value="putative tyrosine-protein phosphatase auxilin"/>
    <property type="match status" value="1"/>
</dbReference>
<dbReference type="Proteomes" id="UP000515163">
    <property type="component" value="Unplaced"/>
</dbReference>
<comment type="function">
    <text evidence="27">Associates with cyclin G and CDK5. Seems to act as an auxilin homolog that is involved in the uncoating of clathrin-coated vesicles by Hsc70 in non-neuronal cells. Expression oscillates slightly during the cell cycle, peaking at G1. May play a role in clathrin-mediated endocytosis and intracellular trafficking, and in the dynamics of clathrin assembly/disassembly.</text>
</comment>
<dbReference type="GO" id="GO:0072583">
    <property type="term" value="P:clathrin-dependent endocytosis"/>
    <property type="evidence" value="ECO:0007669"/>
    <property type="project" value="UniProtKB-ARBA"/>
</dbReference>
<dbReference type="SUPFAM" id="SSF56112">
    <property type="entry name" value="Protein kinase-like (PK-like)"/>
    <property type="match status" value="1"/>
</dbReference>
<name>A0A6P8INY6_ACTTE</name>
<dbReference type="InterPro" id="IPR001623">
    <property type="entry name" value="DnaJ_domain"/>
</dbReference>
<keyword evidence="16" id="KW-0067">ATP-binding</keyword>
<dbReference type="PROSITE" id="PS00108">
    <property type="entry name" value="PROTEIN_KINASE_ST"/>
    <property type="match status" value="1"/>
</dbReference>
<dbReference type="SUPFAM" id="SSF46565">
    <property type="entry name" value="Chaperone J-domain"/>
    <property type="match status" value="1"/>
</dbReference>
<proteinExistence type="inferred from homology"/>
<evidence type="ECO:0000256" key="18">
    <source>
        <dbReference type="ARBA" id="ARBA00022949"/>
    </source>
</evidence>
<protein>
    <recommendedName>
        <fullName evidence="30">Auxilin</fullName>
        <ecNumber evidence="6">2.7.11.1</ecNumber>
    </recommendedName>
    <alternativeName>
        <fullName evidence="29">Cyclin-G-associated kinase</fullName>
    </alternativeName>
    <alternativeName>
        <fullName evidence="32">DnaJ homolog subfamily C member 26</fullName>
    </alternativeName>
    <alternativeName>
        <fullName evidence="31">DnaJ homolog subfamily C member 6</fullName>
    </alternativeName>
</protein>
<dbReference type="Pfam" id="PF00069">
    <property type="entry name" value="Pkinase"/>
    <property type="match status" value="1"/>
</dbReference>
<feature type="domain" description="J" evidence="35">
    <location>
        <begin position="1290"/>
        <end position="1354"/>
    </location>
</feature>
<dbReference type="SUPFAM" id="SSF49562">
    <property type="entry name" value="C2 domain (Calcium/lipid-binding domain, CaLB)"/>
    <property type="match status" value="1"/>
</dbReference>
<keyword evidence="9" id="KW-0723">Serine/threonine-protein kinase</keyword>
<dbReference type="EC" id="2.7.11.1" evidence="6"/>
<evidence type="ECO:0000259" key="35">
    <source>
        <dbReference type="PROSITE" id="PS50076"/>
    </source>
</evidence>
<gene>
    <name evidence="39" type="primary">LOC116302836</name>
</gene>
<feature type="compositionally biased region" description="Polar residues" evidence="33">
    <location>
        <begin position="1014"/>
        <end position="1040"/>
    </location>
</feature>
<feature type="region of interest" description="Disordered" evidence="33">
    <location>
        <begin position="1235"/>
        <end position="1256"/>
    </location>
</feature>
<feature type="domain" description="Phosphatase tensin-type" evidence="36">
    <location>
        <begin position="377"/>
        <end position="548"/>
    </location>
</feature>
<dbReference type="FunFam" id="1.10.287.110:FF:000002">
    <property type="entry name" value="putative tyrosine-protein phosphatase auxilin isoform X2"/>
    <property type="match status" value="1"/>
</dbReference>
<feature type="domain" description="C2 tensin-type" evidence="37">
    <location>
        <begin position="554"/>
        <end position="693"/>
    </location>
</feature>
<feature type="compositionally biased region" description="Polar residues" evidence="33">
    <location>
        <begin position="1068"/>
        <end position="1078"/>
    </location>
</feature>
<feature type="region of interest" description="Disordered" evidence="33">
    <location>
        <begin position="741"/>
        <end position="791"/>
    </location>
</feature>
<dbReference type="GO" id="GO:0005524">
    <property type="term" value="F:ATP binding"/>
    <property type="evidence" value="ECO:0007669"/>
    <property type="project" value="UniProtKB-KW"/>
</dbReference>
<keyword evidence="21" id="KW-0729">SH3-binding</keyword>
<dbReference type="GeneID" id="116302836"/>
<dbReference type="GO" id="GO:0045747">
    <property type="term" value="P:positive regulation of Notch signaling pathway"/>
    <property type="evidence" value="ECO:0007669"/>
    <property type="project" value="TreeGrafter"/>
</dbReference>
<keyword evidence="7" id="KW-0488">Methylation</keyword>
<keyword evidence="13" id="KW-0547">Nucleotide-binding</keyword>
<dbReference type="InterPro" id="IPR014020">
    <property type="entry name" value="Tensin_C2-dom"/>
</dbReference>
<evidence type="ECO:0000313" key="39">
    <source>
        <dbReference type="RefSeq" id="XP_031568083.1"/>
    </source>
</evidence>
<feature type="region of interest" description="Disordered" evidence="33">
    <location>
        <begin position="990"/>
        <end position="1050"/>
    </location>
</feature>
<evidence type="ECO:0000256" key="19">
    <source>
        <dbReference type="ARBA" id="ARBA00022990"/>
    </source>
</evidence>
<evidence type="ECO:0000313" key="38">
    <source>
        <dbReference type="Proteomes" id="UP000515163"/>
    </source>
</evidence>
<keyword evidence="19" id="KW-0007">Acetylation</keyword>
<dbReference type="KEGG" id="aten:116302836"/>
<evidence type="ECO:0000256" key="16">
    <source>
        <dbReference type="ARBA" id="ARBA00022840"/>
    </source>
</evidence>
<sequence length="1354" mass="150570">MAEIFRSALSYISQTGKSDNDFVGQYVELGPIQLKIKRVIAEGGYGFVFVAQDEKTGKDYALKRLMAGDEAGNKSIIGEINVLKQIRGHPNIVQFFSAASLGEKESGHGMTEYLILTELCAGGELIKMMAERNGQPFPPNQVLKIFYQLCRAVAHLQKQKPLIIHRDLKIENMLISSKGQIKLCDFGSATTAALYPDESWTALQRSLAEDEIQRNTTPMYRAPEMIDLYSNHPVTEKADIWALGCILFYLCFMEHPFEDSAKLRILNAKYTIPETDKMYTEFHHLIESMLKVHQDERPDIKMILTELEGIAKQWTVDLKAPVIEGSMNSSSFGMGDSSNSISNNSGQGGSVLLGGVMKGANSLFTNIKGISNKAIQSVAGYVKNDFDMSYITSRIIVMSFPAEGIESTYKNNIDDVREFLEGKYPDRYFVINISPRKYRTEKLSTRVLHACWPTNRLPSLESMISLCRKINAWLKKDSSRVIVIHCQDGRVSSAVMVSAFFVFCKLFKNPNVAADMFSIRRCGIGQKVSLTPSQERYLLYVTQLINNPSIKPQKSSSYIKSVTLNPVPCFNKSRNGCRPFIEVYQGDQRALTTVQEIEKMREFTLSDGKITFPINLTLIGDVTIIVYHGRSTLGGKVQGKMASIRVFQVQFHTGFINPNATKLKYSKAELDINKDDESKFPSRFTVTLDVSIDTDRVSHTTHTWDTLNPSRLTPGICFSSREEFLECQEEFVNADDRESSMTFDAVHENRPSSPEQDVQESKEPEASVANDNQTVTSASEESKDEDSDDEFTKELLNLRLSEQESTEIAQEALEDEGFFTDRGGKESSANGHHFEPFAAFADFDAIQHSPQADLLDVGLHKPMNTSEPSHSITESLDLLNLGVAHKHDSHKHKSGPESGVDLLNLFTSPKQHHNVDLFGDIDKHKSDMKRNRSADDILRSHSHEEDDFFKHLGARSSGSSVENLASPGSTSSDTFDQFGFKSNIHHSHSETFDPFSNKRDSKSPTSPLGGFASLSKSTGLPSSNANHVTSSVSNTANQNAPDLFGNMNKKDNKKDAEFTLDGDLFSINIDSKPSNQTGPDLLGEWGEAFKSDVPLNPVPSPMATPPVHRKAEEKNDEGKADPFADFGNLSGRGPGSAFTANQKIASPSQQRKSFGGSSWNQPQAKPAARPTSDPIRKPQQPANQSKSKPNYSPVFAAGSGGSSVFGEYGLRSSHLPKRVGKDEFSDFLDVHGFKTTSGDKSPETLRGLKREQNKPDDPIKAKIREWSDGKERNIRALLCSLHTVLWEGEERWQPVGMHQLVQPEQVKKVYRRAVLSVHPDKLTGHPHESLARAIFVELNESWALFESSGAKALY</sequence>
<evidence type="ECO:0000256" key="32">
    <source>
        <dbReference type="ARBA" id="ARBA00076380"/>
    </source>
</evidence>
<dbReference type="SMART" id="SM01326">
    <property type="entry name" value="PTEN_C2"/>
    <property type="match status" value="1"/>
</dbReference>
<evidence type="ECO:0000256" key="25">
    <source>
        <dbReference type="ARBA" id="ARBA00047899"/>
    </source>
</evidence>
<dbReference type="PROSITE" id="PS51182">
    <property type="entry name" value="C2_TENSIN"/>
    <property type="match status" value="1"/>
</dbReference>
<keyword evidence="22" id="KW-0143">Chaperone</keyword>
<dbReference type="RefSeq" id="XP_031568083.1">
    <property type="nucleotide sequence ID" value="XM_031712223.1"/>
</dbReference>
<feature type="compositionally biased region" description="Acidic residues" evidence="33">
    <location>
        <begin position="782"/>
        <end position="791"/>
    </location>
</feature>
<dbReference type="CDD" id="cd06257">
    <property type="entry name" value="DnaJ"/>
    <property type="match status" value="1"/>
</dbReference>
<evidence type="ECO:0000256" key="27">
    <source>
        <dbReference type="ARBA" id="ARBA00054326"/>
    </source>
</evidence>
<evidence type="ECO:0000256" key="9">
    <source>
        <dbReference type="ARBA" id="ARBA00022527"/>
    </source>
</evidence>
<evidence type="ECO:0000256" key="17">
    <source>
        <dbReference type="ARBA" id="ARBA00022912"/>
    </source>
</evidence>
<evidence type="ECO:0000256" key="10">
    <source>
        <dbReference type="ARBA" id="ARBA00022553"/>
    </source>
</evidence>
<dbReference type="Gene3D" id="1.10.510.10">
    <property type="entry name" value="Transferase(Phosphotransferase) domain 1"/>
    <property type="match status" value="1"/>
</dbReference>
<evidence type="ECO:0000256" key="33">
    <source>
        <dbReference type="SAM" id="MobiDB-lite"/>
    </source>
</evidence>
<evidence type="ECO:0000256" key="12">
    <source>
        <dbReference type="ARBA" id="ARBA00022737"/>
    </source>
</evidence>
<evidence type="ECO:0000256" key="5">
    <source>
        <dbReference type="ARBA" id="ARBA00005490"/>
    </source>
</evidence>
<evidence type="ECO:0000256" key="21">
    <source>
        <dbReference type="ARBA" id="ARBA00023036"/>
    </source>
</evidence>
<dbReference type="InterPro" id="IPR011009">
    <property type="entry name" value="Kinase-like_dom_sf"/>
</dbReference>
<evidence type="ECO:0000256" key="13">
    <source>
        <dbReference type="ARBA" id="ARBA00022741"/>
    </source>
</evidence>
<evidence type="ECO:0000256" key="8">
    <source>
        <dbReference type="ARBA" id="ARBA00022490"/>
    </source>
</evidence>
<dbReference type="InterPro" id="IPR029021">
    <property type="entry name" value="Prot-tyrosine_phosphatase-like"/>
</dbReference>
<dbReference type="InterPro" id="IPR000719">
    <property type="entry name" value="Prot_kinase_dom"/>
</dbReference>
<organism evidence="38 39">
    <name type="scientific">Actinia tenebrosa</name>
    <name type="common">Australian red waratah sea anemone</name>
    <dbReference type="NCBI Taxonomy" id="6105"/>
    <lineage>
        <taxon>Eukaryota</taxon>
        <taxon>Metazoa</taxon>
        <taxon>Cnidaria</taxon>
        <taxon>Anthozoa</taxon>
        <taxon>Hexacorallia</taxon>
        <taxon>Actiniaria</taxon>
        <taxon>Actiniidae</taxon>
        <taxon>Actinia</taxon>
    </lineage>
</organism>
<dbReference type="InterPro" id="IPR035892">
    <property type="entry name" value="C2_domain_sf"/>
</dbReference>
<evidence type="ECO:0000256" key="26">
    <source>
        <dbReference type="ARBA" id="ARBA00048679"/>
    </source>
</evidence>
<feature type="domain" description="Protein kinase" evidence="34">
    <location>
        <begin position="34"/>
        <end position="315"/>
    </location>
</feature>
<dbReference type="Gene3D" id="1.10.287.110">
    <property type="entry name" value="DnaJ domain"/>
    <property type="match status" value="1"/>
</dbReference>
<feature type="compositionally biased region" description="Basic and acidic residues" evidence="33">
    <location>
        <begin position="1109"/>
        <end position="1122"/>
    </location>
</feature>
<dbReference type="GO" id="GO:0035612">
    <property type="term" value="F:AP-2 adaptor complex binding"/>
    <property type="evidence" value="ECO:0007669"/>
    <property type="project" value="TreeGrafter"/>
</dbReference>
<evidence type="ECO:0000256" key="20">
    <source>
        <dbReference type="ARBA" id="ARBA00023034"/>
    </source>
</evidence>
<comment type="subunit">
    <text evidence="28">Forms a complex composed of HSPA8, CLTC and DNAJC6. Interacts with HSPA8/HSC70 in an ATP-dependent manner; this interaction stimulates the HSPA8's ATPase activity. Interacts with CLTC; this interaction produces a local change in heavy-chain contacts, creating a detectable global distortion of the clathrin coat. Interacts with AP2A2. Interacts with DNM1(GTP-bound form); this interaction allows clathrin-coated vesicle (CCV) formation at the plasma membrane.</text>
</comment>
<keyword evidence="11" id="KW-0808">Transferase</keyword>
<keyword evidence="20" id="KW-0333">Golgi apparatus</keyword>
<evidence type="ECO:0000256" key="23">
    <source>
        <dbReference type="ARBA" id="ARBA00023306"/>
    </source>
</evidence>
<dbReference type="GO" id="GO:0005925">
    <property type="term" value="C:focal adhesion"/>
    <property type="evidence" value="ECO:0007669"/>
    <property type="project" value="UniProtKB-SubCell"/>
</dbReference>
<reference evidence="39" key="1">
    <citation type="submission" date="2025-08" db="UniProtKB">
        <authorList>
            <consortium name="RefSeq"/>
        </authorList>
    </citation>
    <scope>IDENTIFICATION</scope>
</reference>
<evidence type="ECO:0000256" key="29">
    <source>
        <dbReference type="ARBA" id="ARBA00068393"/>
    </source>
</evidence>
<dbReference type="SMART" id="SM00220">
    <property type="entry name" value="S_TKc"/>
    <property type="match status" value="1"/>
</dbReference>
<dbReference type="PROSITE" id="PS51181">
    <property type="entry name" value="PPASE_TENSIN"/>
    <property type="match status" value="1"/>
</dbReference>
<dbReference type="Gene3D" id="3.90.190.10">
    <property type="entry name" value="Protein tyrosine phosphatase superfamily"/>
    <property type="match status" value="1"/>
</dbReference>
<feature type="region of interest" description="Disordered" evidence="33">
    <location>
        <begin position="1067"/>
        <end position="1195"/>
    </location>
</feature>
<comment type="similarity">
    <text evidence="5">Belongs to the protein kinase superfamily. AGC Ser/Thr protein kinase family. PKC subfamily.</text>
</comment>
<evidence type="ECO:0000256" key="30">
    <source>
        <dbReference type="ARBA" id="ARBA00069335"/>
    </source>
</evidence>
<dbReference type="GO" id="GO:0017124">
    <property type="term" value="F:SH3 domain binding"/>
    <property type="evidence" value="ECO:0007669"/>
    <property type="project" value="UniProtKB-KW"/>
</dbReference>
<evidence type="ECO:0000256" key="14">
    <source>
        <dbReference type="ARBA" id="ARBA00022777"/>
    </source>
</evidence>
<keyword evidence="15" id="KW-0378">Hydrolase</keyword>
<dbReference type="GO" id="GO:0048471">
    <property type="term" value="C:perinuclear region of cytoplasm"/>
    <property type="evidence" value="ECO:0007669"/>
    <property type="project" value="UniProtKB-SubCell"/>
</dbReference>
<dbReference type="FunCoup" id="A0A6P8INY6">
    <property type="interactions" value="2643"/>
</dbReference>
<evidence type="ECO:0000256" key="4">
    <source>
        <dbReference type="ARBA" id="ARBA00004601"/>
    </source>
</evidence>
<comment type="catalytic activity">
    <reaction evidence="25">
        <text>L-threonyl-[protein] + ATP = O-phospho-L-threonyl-[protein] + ADP + H(+)</text>
        <dbReference type="Rhea" id="RHEA:46608"/>
        <dbReference type="Rhea" id="RHEA-COMP:11060"/>
        <dbReference type="Rhea" id="RHEA-COMP:11605"/>
        <dbReference type="ChEBI" id="CHEBI:15378"/>
        <dbReference type="ChEBI" id="CHEBI:30013"/>
        <dbReference type="ChEBI" id="CHEBI:30616"/>
        <dbReference type="ChEBI" id="CHEBI:61977"/>
        <dbReference type="ChEBI" id="CHEBI:456216"/>
        <dbReference type="EC" id="2.7.11.1"/>
    </reaction>
</comment>
<keyword evidence="23" id="KW-0131">Cell cycle</keyword>
<keyword evidence="24" id="KW-0968">Cytoplasmic vesicle</keyword>
<dbReference type="InterPro" id="IPR008271">
    <property type="entry name" value="Ser/Thr_kinase_AS"/>
</dbReference>
<dbReference type="SUPFAM" id="SSF52799">
    <property type="entry name" value="(Phosphotyrosine protein) phosphatases II"/>
    <property type="match status" value="1"/>
</dbReference>
<dbReference type="FunFam" id="1.10.510.10:FF:000228">
    <property type="entry name" value="cyclin-G-associated kinase isoform X1"/>
    <property type="match status" value="1"/>
</dbReference>
<dbReference type="GO" id="GO:2000369">
    <property type="term" value="P:regulation of clathrin-dependent endocytosis"/>
    <property type="evidence" value="ECO:0007669"/>
    <property type="project" value="TreeGrafter"/>
</dbReference>
<dbReference type="InterPro" id="IPR036869">
    <property type="entry name" value="J_dom_sf"/>
</dbReference>
<dbReference type="InterPro" id="IPR000242">
    <property type="entry name" value="PTP_cat"/>
</dbReference>
<keyword evidence="10" id="KW-0597">Phosphoprotein</keyword>
<evidence type="ECO:0000256" key="7">
    <source>
        <dbReference type="ARBA" id="ARBA00022481"/>
    </source>
</evidence>
<evidence type="ECO:0000256" key="1">
    <source>
        <dbReference type="ARBA" id="ARBA00004132"/>
    </source>
</evidence>
<dbReference type="GO" id="GO:0005794">
    <property type="term" value="C:Golgi apparatus"/>
    <property type="evidence" value="ECO:0007669"/>
    <property type="project" value="UniProtKB-SubCell"/>
</dbReference>
<dbReference type="PANTHER" id="PTHR22967">
    <property type="entry name" value="SERINE/THREONINE PROTEIN KINASE"/>
    <property type="match status" value="1"/>
</dbReference>
<dbReference type="InterPro" id="IPR029023">
    <property type="entry name" value="Tensin_phosphatase"/>
</dbReference>
<keyword evidence="12" id="KW-0677">Repeat</keyword>
<evidence type="ECO:0000259" key="36">
    <source>
        <dbReference type="PROSITE" id="PS51181"/>
    </source>
</evidence>
<keyword evidence="38" id="KW-1185">Reference proteome</keyword>
<evidence type="ECO:0000259" key="37">
    <source>
        <dbReference type="PROSITE" id="PS51182"/>
    </source>
</evidence>
<dbReference type="FunFam" id="2.60.40.1110:FF:000001">
    <property type="entry name" value="cyclin-G-associated kinase isoform X2"/>
    <property type="match status" value="1"/>
</dbReference>
<feature type="compositionally biased region" description="Basic and acidic residues" evidence="33">
    <location>
        <begin position="1240"/>
        <end position="1256"/>
    </location>
</feature>
<evidence type="ECO:0000256" key="2">
    <source>
        <dbReference type="ARBA" id="ARBA00004246"/>
    </source>
</evidence>
<dbReference type="GO" id="GO:0004725">
    <property type="term" value="F:protein tyrosine phosphatase activity"/>
    <property type="evidence" value="ECO:0007669"/>
    <property type="project" value="InterPro"/>
</dbReference>
<dbReference type="GO" id="GO:0004674">
    <property type="term" value="F:protein serine/threonine kinase activity"/>
    <property type="evidence" value="ECO:0007669"/>
    <property type="project" value="UniProtKB-KW"/>
</dbReference>
<dbReference type="PANTHER" id="PTHR22967:SF105">
    <property type="entry name" value="CYCLIN-G-ASSOCIATED KINASE"/>
    <property type="match status" value="1"/>
</dbReference>
<evidence type="ECO:0000256" key="28">
    <source>
        <dbReference type="ARBA" id="ARBA00064305"/>
    </source>
</evidence>
<keyword evidence="17" id="KW-0904">Protein phosphatase</keyword>
<evidence type="ECO:0000256" key="15">
    <source>
        <dbReference type="ARBA" id="ARBA00022801"/>
    </source>
</evidence>